<dbReference type="HOGENOM" id="CLU_077281_0_0_1"/>
<dbReference type="KEGG" id="tet:TTHERM_00462850"/>
<dbReference type="Pfam" id="PF05832">
    <property type="entry name" value="DUF846"/>
    <property type="match status" value="1"/>
</dbReference>
<proteinExistence type="inferred from homology"/>
<dbReference type="EMBL" id="GG662650">
    <property type="protein sequence ID" value="EAR98538.2"/>
    <property type="molecule type" value="Genomic_DNA"/>
</dbReference>
<feature type="transmembrane region" description="Helical" evidence="6">
    <location>
        <begin position="116"/>
        <end position="135"/>
    </location>
</feature>
<evidence type="ECO:0000256" key="6">
    <source>
        <dbReference type="RuleBase" id="RU361206"/>
    </source>
</evidence>
<keyword evidence="9" id="KW-1185">Reference proteome</keyword>
<feature type="transmembrane region" description="Helical" evidence="6">
    <location>
        <begin position="201"/>
        <end position="221"/>
    </location>
</feature>
<sequence length="247" mass="28189">MADKFQPFQEETDHGDQNLDFNISMDDNSQQAKKSIDSDAKIQQQQQLQKQKQTITIPAESLPDYSKTVRVGETSYLSQASHPKMCILQLLFKASSITTLLLTSFVFDFFDTNKTFPFVIIVLSAAFDFWVVKNLTGRFLVKLRWWSEINEDGTEQWRFESYEDGVPPNAIDSGFFWFSQTGALVFWILCCIINLLAISPFYFTLSMINTILVGGNFTGYYKCKGAHQKKMKNAVSKLGLKIISDAF</sequence>
<dbReference type="PANTHER" id="PTHR13019">
    <property type="entry name" value="GOLGI APPARATUS MEMBRANE PROTEIN TVP23"/>
    <property type="match status" value="1"/>
</dbReference>
<dbReference type="AlphaFoldDB" id="Q23PZ7"/>
<keyword evidence="3 6" id="KW-0812">Transmembrane</keyword>
<feature type="transmembrane region" description="Helical" evidence="6">
    <location>
        <begin position="175"/>
        <end position="195"/>
    </location>
</feature>
<evidence type="ECO:0000256" key="2">
    <source>
        <dbReference type="ARBA" id="ARBA00005467"/>
    </source>
</evidence>
<dbReference type="eggNOG" id="KOG3195">
    <property type="taxonomic scope" value="Eukaryota"/>
</dbReference>
<keyword evidence="5 6" id="KW-0472">Membrane</keyword>
<dbReference type="GO" id="GO:0009306">
    <property type="term" value="P:protein secretion"/>
    <property type="evidence" value="ECO:0007669"/>
    <property type="project" value="TreeGrafter"/>
</dbReference>
<dbReference type="InterPro" id="IPR008564">
    <property type="entry name" value="TVP23-like"/>
</dbReference>
<evidence type="ECO:0000256" key="3">
    <source>
        <dbReference type="ARBA" id="ARBA00022692"/>
    </source>
</evidence>
<dbReference type="RefSeq" id="XP_001018783.2">
    <property type="nucleotide sequence ID" value="XM_001018783.3"/>
</dbReference>
<dbReference type="OrthoDB" id="2151161at2759"/>
<dbReference type="Proteomes" id="UP000009168">
    <property type="component" value="Unassembled WGS sequence"/>
</dbReference>
<dbReference type="InParanoid" id="Q23PZ7"/>
<gene>
    <name evidence="8" type="ORF">TTHERM_00462850</name>
</gene>
<keyword evidence="4 6" id="KW-1133">Transmembrane helix</keyword>
<organism evidence="8 9">
    <name type="scientific">Tetrahymena thermophila (strain SB210)</name>
    <dbReference type="NCBI Taxonomy" id="312017"/>
    <lineage>
        <taxon>Eukaryota</taxon>
        <taxon>Sar</taxon>
        <taxon>Alveolata</taxon>
        <taxon>Ciliophora</taxon>
        <taxon>Intramacronucleata</taxon>
        <taxon>Oligohymenophorea</taxon>
        <taxon>Hymenostomatida</taxon>
        <taxon>Tetrahymenina</taxon>
        <taxon>Tetrahymenidae</taxon>
        <taxon>Tetrahymena</taxon>
    </lineage>
</organism>
<dbReference type="OMA" id="EEWIYEC"/>
<evidence type="ECO:0000256" key="4">
    <source>
        <dbReference type="ARBA" id="ARBA00022989"/>
    </source>
</evidence>
<evidence type="ECO:0000256" key="1">
    <source>
        <dbReference type="ARBA" id="ARBA00004141"/>
    </source>
</evidence>
<evidence type="ECO:0000256" key="5">
    <source>
        <dbReference type="ARBA" id="ARBA00023136"/>
    </source>
</evidence>
<dbReference type="GO" id="GO:0000139">
    <property type="term" value="C:Golgi membrane"/>
    <property type="evidence" value="ECO:0007669"/>
    <property type="project" value="TreeGrafter"/>
</dbReference>
<feature type="region of interest" description="Disordered" evidence="7">
    <location>
        <begin position="1"/>
        <end position="40"/>
    </location>
</feature>
<feature type="compositionally biased region" description="Polar residues" evidence="7">
    <location>
        <begin position="19"/>
        <end position="33"/>
    </location>
</feature>
<dbReference type="PANTHER" id="PTHR13019:SF7">
    <property type="entry name" value="GOLGI APPARATUS MEMBRANE PROTEIN TVP23"/>
    <property type="match status" value="1"/>
</dbReference>
<dbReference type="GO" id="GO:0016192">
    <property type="term" value="P:vesicle-mediated transport"/>
    <property type="evidence" value="ECO:0007669"/>
    <property type="project" value="TreeGrafter"/>
</dbReference>
<feature type="transmembrane region" description="Helical" evidence="6">
    <location>
        <begin position="90"/>
        <end position="110"/>
    </location>
</feature>
<comment type="subcellular location">
    <subcellularLocation>
        <location evidence="1 6">Membrane</location>
        <topology evidence="1 6">Multi-pass membrane protein</topology>
    </subcellularLocation>
</comment>
<name>Q23PZ7_TETTS</name>
<reference evidence="9" key="1">
    <citation type="journal article" date="2006" name="PLoS Biol.">
        <title>Macronuclear genome sequence of the ciliate Tetrahymena thermophila, a model eukaryote.</title>
        <authorList>
            <person name="Eisen J.A."/>
            <person name="Coyne R.S."/>
            <person name="Wu M."/>
            <person name="Wu D."/>
            <person name="Thiagarajan M."/>
            <person name="Wortman J.R."/>
            <person name="Badger J.H."/>
            <person name="Ren Q."/>
            <person name="Amedeo P."/>
            <person name="Jones K.M."/>
            <person name="Tallon L.J."/>
            <person name="Delcher A.L."/>
            <person name="Salzberg S.L."/>
            <person name="Silva J.C."/>
            <person name="Haas B.J."/>
            <person name="Majoros W.H."/>
            <person name="Farzad M."/>
            <person name="Carlton J.M."/>
            <person name="Smith R.K. Jr."/>
            <person name="Garg J."/>
            <person name="Pearlman R.E."/>
            <person name="Karrer K.M."/>
            <person name="Sun L."/>
            <person name="Manning G."/>
            <person name="Elde N.C."/>
            <person name="Turkewitz A.P."/>
            <person name="Asai D.J."/>
            <person name="Wilkes D.E."/>
            <person name="Wang Y."/>
            <person name="Cai H."/>
            <person name="Collins K."/>
            <person name="Stewart B.A."/>
            <person name="Lee S.R."/>
            <person name="Wilamowska K."/>
            <person name="Weinberg Z."/>
            <person name="Ruzzo W.L."/>
            <person name="Wloga D."/>
            <person name="Gaertig J."/>
            <person name="Frankel J."/>
            <person name="Tsao C.-C."/>
            <person name="Gorovsky M.A."/>
            <person name="Keeling P.J."/>
            <person name="Waller R.F."/>
            <person name="Patron N.J."/>
            <person name="Cherry J.M."/>
            <person name="Stover N.A."/>
            <person name="Krieger C.J."/>
            <person name="del Toro C."/>
            <person name="Ryder H.F."/>
            <person name="Williamson S.C."/>
            <person name="Barbeau R.A."/>
            <person name="Hamilton E.P."/>
            <person name="Orias E."/>
        </authorList>
    </citation>
    <scope>NUCLEOTIDE SEQUENCE [LARGE SCALE GENOMIC DNA]</scope>
    <source>
        <strain evidence="9">SB210</strain>
    </source>
</reference>
<evidence type="ECO:0000313" key="8">
    <source>
        <dbReference type="EMBL" id="EAR98538.2"/>
    </source>
</evidence>
<accession>Q23PZ7</accession>
<evidence type="ECO:0000256" key="7">
    <source>
        <dbReference type="SAM" id="MobiDB-lite"/>
    </source>
</evidence>
<comment type="similarity">
    <text evidence="2 6">Belongs to the TVP23 family.</text>
</comment>
<protein>
    <recommendedName>
        <fullName evidence="6">Golgi apparatus membrane protein TVP23 homolog</fullName>
    </recommendedName>
</protein>
<evidence type="ECO:0000313" key="9">
    <source>
        <dbReference type="Proteomes" id="UP000009168"/>
    </source>
</evidence>
<dbReference type="STRING" id="312017.Q23PZ7"/>
<dbReference type="GeneID" id="7825719"/>